<dbReference type="EMBL" id="HBHY01001580">
    <property type="protein sequence ID" value="CAE0126264.1"/>
    <property type="molecule type" value="Transcribed_RNA"/>
</dbReference>
<feature type="compositionally biased region" description="Gly residues" evidence="1">
    <location>
        <begin position="151"/>
        <end position="160"/>
    </location>
</feature>
<gene>
    <name evidence="2" type="ORF">PSIN1315_LOCUS967</name>
</gene>
<feature type="region of interest" description="Disordered" evidence="1">
    <location>
        <begin position="142"/>
        <end position="184"/>
    </location>
</feature>
<evidence type="ECO:0000256" key="1">
    <source>
        <dbReference type="SAM" id="MobiDB-lite"/>
    </source>
</evidence>
<accession>A0A7S3F4D5</accession>
<sequence>MECPMPTREEIANACGVDDLHDGVNYVRTACVLAVGKARQIFEPFLFQLGYRLSHVVRRMLPVILHMLKRENAFLSGHDAFLQRVGAAYHNFIDETEVKCRERCMEDLESTTRFVTWSVHSQGSRGIKRFLTEELGGFASPAASAAPVGGSSSGGSGGRGGRSRRRSGSQDSNSSASTAAPSNDEANSRLVELLESVLFNRSPSASSQEIVQLLVREIFAGIRDNFVSSATLKFNCFFLMPLLDKFPQRLREEIEVAFETDIMTVFNVKQVRGELESRKRVLGAELERIESLKERFGSIHQQLATGRRATTVVDAAAAAATAYANRNSPPRGTFGGKTPRQALAMRDVAANLPSATTMR</sequence>
<reference evidence="2" key="1">
    <citation type="submission" date="2021-01" db="EMBL/GenBank/DDBJ databases">
        <authorList>
            <person name="Corre E."/>
            <person name="Pelletier E."/>
            <person name="Niang G."/>
            <person name="Scheremetjew M."/>
            <person name="Finn R."/>
            <person name="Kale V."/>
            <person name="Holt S."/>
            <person name="Cochrane G."/>
            <person name="Meng A."/>
            <person name="Brown T."/>
            <person name="Cohen L."/>
        </authorList>
    </citation>
    <scope>NUCLEOTIDE SEQUENCE</scope>
    <source>
        <strain evidence="2">RCC927</strain>
    </source>
</reference>
<organism evidence="2">
    <name type="scientific">Prasinoderma singulare</name>
    <dbReference type="NCBI Taxonomy" id="676789"/>
    <lineage>
        <taxon>Eukaryota</taxon>
        <taxon>Viridiplantae</taxon>
        <taxon>Prasinodermophyta</taxon>
        <taxon>Prasinodermophyceae</taxon>
        <taxon>Prasinodermales</taxon>
        <taxon>Prasinodermaceae</taxon>
        <taxon>Prasinoderma</taxon>
    </lineage>
</organism>
<name>A0A7S3F4D5_9VIRI</name>
<evidence type="ECO:0000313" key="2">
    <source>
        <dbReference type="EMBL" id="CAE0126264.1"/>
    </source>
</evidence>
<dbReference type="AlphaFoldDB" id="A0A7S3F4D5"/>
<protein>
    <submittedName>
        <fullName evidence="2">Uncharacterized protein</fullName>
    </submittedName>
</protein>
<feature type="compositionally biased region" description="Low complexity" evidence="1">
    <location>
        <begin position="169"/>
        <end position="183"/>
    </location>
</feature>
<proteinExistence type="predicted"/>